<evidence type="ECO:0000259" key="1">
    <source>
        <dbReference type="Pfam" id="PF09860"/>
    </source>
</evidence>
<dbReference type="EMBL" id="AP017378">
    <property type="protein sequence ID" value="BBD07309.1"/>
    <property type="molecule type" value="Genomic_DNA"/>
</dbReference>
<accession>A0A2Z6AVN1</accession>
<proteinExistence type="predicted"/>
<name>A0A2Z6AVN1_9BACT</name>
<dbReference type="AlphaFoldDB" id="A0A2Z6AVN1"/>
<sequence length="177" mass="20899">MSKSPLPFPVDDISVFAKSLRRQLDGLERAPSHVEMLNLLAKAGGYRNFQHFRAQQDARTNLDVPRPLPADVDYRRVKRLVRFFDAQGRLTRWPKKFTMRMLCLWVMWSRIAAKVPLSEREISDWLDEQHLFGDYALLRRELVDRGLVTRTADGREYRRIERQPSAEAIELLKHLRQ</sequence>
<dbReference type="Pfam" id="PF09860">
    <property type="entry name" value="DUF2087"/>
    <property type="match status" value="1"/>
</dbReference>
<dbReference type="InterPro" id="IPR018656">
    <property type="entry name" value="DUF2087"/>
</dbReference>
<dbReference type="Proteomes" id="UP000269883">
    <property type="component" value="Chromosome"/>
</dbReference>
<evidence type="ECO:0000313" key="2">
    <source>
        <dbReference type="EMBL" id="BBD07309.1"/>
    </source>
</evidence>
<reference evidence="2 3" key="1">
    <citation type="journal article" date="2018" name="Sci. Adv.">
        <title>Multi-heme cytochromes provide a pathway for survival in energy-limited environments.</title>
        <authorList>
            <person name="Deng X."/>
            <person name="Dohmae N."/>
            <person name="Nealson K.H."/>
            <person name="Hashimoto K."/>
            <person name="Okamoto A."/>
        </authorList>
    </citation>
    <scope>NUCLEOTIDE SEQUENCE [LARGE SCALE GENOMIC DNA]</scope>
    <source>
        <strain evidence="2 3">IS5</strain>
    </source>
</reference>
<organism evidence="2 3">
    <name type="scientific">Desulfovibrio ferrophilus</name>
    <dbReference type="NCBI Taxonomy" id="241368"/>
    <lineage>
        <taxon>Bacteria</taxon>
        <taxon>Pseudomonadati</taxon>
        <taxon>Thermodesulfobacteriota</taxon>
        <taxon>Desulfovibrionia</taxon>
        <taxon>Desulfovibrionales</taxon>
        <taxon>Desulfovibrionaceae</taxon>
        <taxon>Desulfovibrio</taxon>
    </lineage>
</organism>
<protein>
    <recommendedName>
        <fullName evidence="1">DUF2087 domain-containing protein</fullName>
    </recommendedName>
</protein>
<dbReference type="RefSeq" id="WP_126376460.1">
    <property type="nucleotide sequence ID" value="NZ_AP017378.1"/>
</dbReference>
<keyword evidence="3" id="KW-1185">Reference proteome</keyword>
<evidence type="ECO:0000313" key="3">
    <source>
        <dbReference type="Proteomes" id="UP000269883"/>
    </source>
</evidence>
<dbReference type="OrthoDB" id="6867569at2"/>
<dbReference type="KEGG" id="dfl:DFE_0583"/>
<feature type="domain" description="DUF2087" evidence="1">
    <location>
        <begin position="89"/>
        <end position="159"/>
    </location>
</feature>
<gene>
    <name evidence="2" type="ORF">DFE_0583</name>
</gene>